<dbReference type="PROSITE" id="PS52029">
    <property type="entry name" value="LD_TPASE"/>
    <property type="match status" value="1"/>
</dbReference>
<dbReference type="InterPro" id="IPR036366">
    <property type="entry name" value="PGBDSf"/>
</dbReference>
<reference evidence="10 11" key="1">
    <citation type="submission" date="2015-08" db="EMBL/GenBank/DDBJ databases">
        <title>Investigation of the bacterial diversity of lava forest soil.</title>
        <authorList>
            <person name="Lee J.S."/>
        </authorList>
    </citation>
    <scope>NUCLEOTIDE SEQUENCE [LARGE SCALE GENOMIC DNA]</scope>
    <source>
        <strain evidence="10 11">GJW-30</strain>
    </source>
</reference>
<feature type="region of interest" description="Disordered" evidence="8">
    <location>
        <begin position="600"/>
        <end position="636"/>
    </location>
</feature>
<dbReference type="InterPro" id="IPR052905">
    <property type="entry name" value="LD-transpeptidase_YkuD-like"/>
</dbReference>
<evidence type="ECO:0000313" key="11">
    <source>
        <dbReference type="Proteomes" id="UP000236884"/>
    </source>
</evidence>
<feature type="region of interest" description="Disordered" evidence="8">
    <location>
        <begin position="53"/>
        <end position="85"/>
    </location>
</feature>
<dbReference type="Proteomes" id="UP000236884">
    <property type="component" value="Chromosome"/>
</dbReference>
<keyword evidence="3" id="KW-0808">Transferase</keyword>
<dbReference type="CDD" id="cd16913">
    <property type="entry name" value="YkuD_like"/>
    <property type="match status" value="1"/>
</dbReference>
<dbReference type="KEGG" id="vgo:GJW-30_1_00265"/>
<protein>
    <submittedName>
        <fullName evidence="10">Murein L,D-transpeptidase</fullName>
    </submittedName>
</protein>
<dbReference type="GO" id="GO:0071555">
    <property type="term" value="P:cell wall organization"/>
    <property type="evidence" value="ECO:0007669"/>
    <property type="project" value="UniProtKB-UniRule"/>
</dbReference>
<dbReference type="RefSeq" id="WP_157746671.1">
    <property type="nucleotide sequence ID" value="NZ_AP014946.1"/>
</dbReference>
<dbReference type="InterPro" id="IPR036365">
    <property type="entry name" value="PGBD-like_sf"/>
</dbReference>
<gene>
    <name evidence="10" type="ORF">GJW-30_1_00265</name>
</gene>
<proteinExistence type="inferred from homology"/>
<dbReference type="InterPro" id="IPR002477">
    <property type="entry name" value="Peptidoglycan-bd-like"/>
</dbReference>
<dbReference type="GO" id="GO:0008360">
    <property type="term" value="P:regulation of cell shape"/>
    <property type="evidence" value="ECO:0007669"/>
    <property type="project" value="UniProtKB-UniRule"/>
</dbReference>
<comment type="pathway">
    <text evidence="1 7">Cell wall biogenesis; peptidoglycan biosynthesis.</text>
</comment>
<dbReference type="EMBL" id="AP014946">
    <property type="protein sequence ID" value="BAT57755.1"/>
    <property type="molecule type" value="Genomic_DNA"/>
</dbReference>
<evidence type="ECO:0000313" key="10">
    <source>
        <dbReference type="EMBL" id="BAT57755.1"/>
    </source>
</evidence>
<evidence type="ECO:0000256" key="1">
    <source>
        <dbReference type="ARBA" id="ARBA00004752"/>
    </source>
</evidence>
<dbReference type="GO" id="GO:0009252">
    <property type="term" value="P:peptidoglycan biosynthetic process"/>
    <property type="evidence" value="ECO:0007669"/>
    <property type="project" value="UniProtKB-UniPathway"/>
</dbReference>
<evidence type="ECO:0000256" key="6">
    <source>
        <dbReference type="ARBA" id="ARBA00023316"/>
    </source>
</evidence>
<organism evidence="10 11">
    <name type="scientific">Variibacter gotjawalensis</name>
    <dbReference type="NCBI Taxonomy" id="1333996"/>
    <lineage>
        <taxon>Bacteria</taxon>
        <taxon>Pseudomonadati</taxon>
        <taxon>Pseudomonadota</taxon>
        <taxon>Alphaproteobacteria</taxon>
        <taxon>Hyphomicrobiales</taxon>
        <taxon>Nitrobacteraceae</taxon>
        <taxon>Variibacter</taxon>
    </lineage>
</organism>
<keyword evidence="11" id="KW-1185">Reference proteome</keyword>
<keyword evidence="4 7" id="KW-0133">Cell shape</keyword>
<feature type="compositionally biased region" description="Pro residues" evidence="8">
    <location>
        <begin position="54"/>
        <end position="64"/>
    </location>
</feature>
<dbReference type="SUPFAM" id="SSF47090">
    <property type="entry name" value="PGBD-like"/>
    <property type="match status" value="1"/>
</dbReference>
<feature type="active site" description="Proton donor/acceptor" evidence="7">
    <location>
        <position position="491"/>
    </location>
</feature>
<feature type="compositionally biased region" description="Polar residues" evidence="8">
    <location>
        <begin position="602"/>
        <end position="614"/>
    </location>
</feature>
<evidence type="ECO:0000256" key="4">
    <source>
        <dbReference type="ARBA" id="ARBA00022960"/>
    </source>
</evidence>
<evidence type="ECO:0000256" key="2">
    <source>
        <dbReference type="ARBA" id="ARBA00005992"/>
    </source>
</evidence>
<dbReference type="SUPFAM" id="SSF141523">
    <property type="entry name" value="L,D-transpeptidase catalytic domain-like"/>
    <property type="match status" value="1"/>
</dbReference>
<evidence type="ECO:0000256" key="8">
    <source>
        <dbReference type="SAM" id="MobiDB-lite"/>
    </source>
</evidence>
<dbReference type="Pfam" id="PF03734">
    <property type="entry name" value="YkuD"/>
    <property type="match status" value="1"/>
</dbReference>
<comment type="similarity">
    <text evidence="2">Belongs to the YkuD family.</text>
</comment>
<dbReference type="GO" id="GO:0016740">
    <property type="term" value="F:transferase activity"/>
    <property type="evidence" value="ECO:0007669"/>
    <property type="project" value="UniProtKB-KW"/>
</dbReference>
<evidence type="ECO:0000256" key="3">
    <source>
        <dbReference type="ARBA" id="ARBA00022679"/>
    </source>
</evidence>
<dbReference type="Pfam" id="PF20142">
    <property type="entry name" value="Scaffold"/>
    <property type="match status" value="1"/>
</dbReference>
<keyword evidence="5 7" id="KW-0573">Peptidoglycan synthesis</keyword>
<evidence type="ECO:0000256" key="7">
    <source>
        <dbReference type="PROSITE-ProRule" id="PRU01373"/>
    </source>
</evidence>
<dbReference type="Gene3D" id="1.10.101.10">
    <property type="entry name" value="PGBD-like superfamily/PGBD"/>
    <property type="match status" value="1"/>
</dbReference>
<dbReference type="Pfam" id="PF01471">
    <property type="entry name" value="PG_binding_1"/>
    <property type="match status" value="1"/>
</dbReference>
<dbReference type="Gene3D" id="2.40.440.10">
    <property type="entry name" value="L,D-transpeptidase catalytic domain-like"/>
    <property type="match status" value="1"/>
</dbReference>
<accession>A0A0S3PP87</accession>
<dbReference type="UniPathway" id="UPA00219"/>
<dbReference type="GO" id="GO:0004180">
    <property type="term" value="F:carboxypeptidase activity"/>
    <property type="evidence" value="ECO:0007669"/>
    <property type="project" value="UniProtKB-ARBA"/>
</dbReference>
<dbReference type="PANTHER" id="PTHR41533:SF2">
    <property type="entry name" value="BLR7131 PROTEIN"/>
    <property type="match status" value="1"/>
</dbReference>
<name>A0A0S3PP87_9BRAD</name>
<feature type="domain" description="L,D-TPase catalytic" evidence="9">
    <location>
        <begin position="379"/>
        <end position="538"/>
    </location>
</feature>
<feature type="active site" description="Nucleophile" evidence="7">
    <location>
        <position position="510"/>
    </location>
</feature>
<dbReference type="InterPro" id="IPR045380">
    <property type="entry name" value="LD_TPept_scaffold_dom"/>
</dbReference>
<sequence length="645" mass="69609">MRAARHDSLGGNVLRGAAVLRGLIASLAISTAIISLPTGAFAQAVASVDTGVPMPEPADVPPPSLNDIGPAPAATPSPAPAAPAAAPAPVAPAAAAPANPPSNVAANGAAIDQALADKIRDAVTTRSDRLFADKKDRTAAEDFYKTRNYAPVWFSNGEATPRAKVAIARIKAADTDGLDATAFTLPDLAAGADADATAQAELRLTATVLEFAKQAQAGRTMPSRLTPNIDVTPPVPDAGLVLKTVSDASDMTVALEGFNPPHEGFKRLKAKLAELRGAPEEQTIEVPGGPVIRSGKKDARVPVLRQRLHIEGDPENTTYDAALVEAVKAFQRERGLTVNGQVTTAVIDALNGRSKTKQIDTVVANMERWRWLPRNLGQTYVMVNVPDFTLKMVDRGNQIFTTRIIVGKANTPSPVFSDEIENIVVNPSWHVPESIVYGEYGSMSPEALAARGYEVSYRRDGTMAIRQPPGERNALGRLKFNFPNAYQVYLHDTPTKPLFAQDRRAFSHGCMRVQNPEKFGEALLSVAMPRDGYTAQKLTSMYGRNEVTLKFPKTIPVHIVYMNAYVDDHGKLVVRDDVYGWDKRTQSALNGKYMAVAERSQKVTPGSSSQAKRNFQQKRMADQRDPAGPPRRAGGDGFFLFPFFR</sequence>
<dbReference type="InterPro" id="IPR038063">
    <property type="entry name" value="Transpep_catalytic_dom"/>
</dbReference>
<keyword evidence="6 7" id="KW-0961">Cell wall biogenesis/degradation</keyword>
<evidence type="ECO:0000256" key="5">
    <source>
        <dbReference type="ARBA" id="ARBA00022984"/>
    </source>
</evidence>
<evidence type="ECO:0000259" key="9">
    <source>
        <dbReference type="PROSITE" id="PS52029"/>
    </source>
</evidence>
<dbReference type="AlphaFoldDB" id="A0A0S3PP87"/>
<dbReference type="InterPro" id="IPR005490">
    <property type="entry name" value="LD_TPept_cat_dom"/>
</dbReference>
<dbReference type="PANTHER" id="PTHR41533">
    <property type="entry name" value="L,D-TRANSPEPTIDASE HI_1667-RELATED"/>
    <property type="match status" value="1"/>
</dbReference>